<dbReference type="Proteomes" id="UP000006906">
    <property type="component" value="Chromosome 6"/>
</dbReference>
<protein>
    <recommendedName>
        <fullName evidence="4">N-acetyltransferase domain-containing protein</fullName>
    </recommendedName>
</protein>
<dbReference type="OrthoDB" id="535144at2759"/>
<dbReference type="InParanoid" id="A0A2K3DNJ0"/>
<name>A0A2K3DNJ0_CHLRE</name>
<dbReference type="InterPro" id="IPR052523">
    <property type="entry name" value="Trichothecene_AcTrans"/>
</dbReference>
<evidence type="ECO:0008006" key="4">
    <source>
        <dbReference type="Google" id="ProtNLM"/>
    </source>
</evidence>
<reference evidence="2 3" key="1">
    <citation type="journal article" date="2007" name="Science">
        <title>The Chlamydomonas genome reveals the evolution of key animal and plant functions.</title>
        <authorList>
            <person name="Merchant S.S."/>
            <person name="Prochnik S.E."/>
            <person name="Vallon O."/>
            <person name="Harris E.H."/>
            <person name="Karpowicz S.J."/>
            <person name="Witman G.B."/>
            <person name="Terry A."/>
            <person name="Salamov A."/>
            <person name="Fritz-Laylin L.K."/>
            <person name="Marechal-Drouard L."/>
            <person name="Marshall W.F."/>
            <person name="Qu L.H."/>
            <person name="Nelson D.R."/>
            <person name="Sanderfoot A.A."/>
            <person name="Spalding M.H."/>
            <person name="Kapitonov V.V."/>
            <person name="Ren Q."/>
            <person name="Ferris P."/>
            <person name="Lindquist E."/>
            <person name="Shapiro H."/>
            <person name="Lucas S.M."/>
            <person name="Grimwood J."/>
            <person name="Schmutz J."/>
            <person name="Cardol P."/>
            <person name="Cerutti H."/>
            <person name="Chanfreau G."/>
            <person name="Chen C.L."/>
            <person name="Cognat V."/>
            <person name="Croft M.T."/>
            <person name="Dent R."/>
            <person name="Dutcher S."/>
            <person name="Fernandez E."/>
            <person name="Fukuzawa H."/>
            <person name="Gonzalez-Ballester D."/>
            <person name="Gonzalez-Halphen D."/>
            <person name="Hallmann A."/>
            <person name="Hanikenne M."/>
            <person name="Hippler M."/>
            <person name="Inwood W."/>
            <person name="Jabbari K."/>
            <person name="Kalanon M."/>
            <person name="Kuras R."/>
            <person name="Lefebvre P.A."/>
            <person name="Lemaire S.D."/>
            <person name="Lobanov A.V."/>
            <person name="Lohr M."/>
            <person name="Manuell A."/>
            <person name="Meier I."/>
            <person name="Mets L."/>
            <person name="Mittag M."/>
            <person name="Mittelmeier T."/>
            <person name="Moroney J.V."/>
            <person name="Moseley J."/>
            <person name="Napoli C."/>
            <person name="Nedelcu A.M."/>
            <person name="Niyogi K."/>
            <person name="Novoselov S.V."/>
            <person name="Paulsen I.T."/>
            <person name="Pazour G."/>
            <person name="Purton S."/>
            <person name="Ral J.P."/>
            <person name="Riano-Pachon D.M."/>
            <person name="Riekhof W."/>
            <person name="Rymarquis L."/>
            <person name="Schroda M."/>
            <person name="Stern D."/>
            <person name="Umen J."/>
            <person name="Willows R."/>
            <person name="Wilson N."/>
            <person name="Zimmer S.L."/>
            <person name="Allmer J."/>
            <person name="Balk J."/>
            <person name="Bisova K."/>
            <person name="Chen C.J."/>
            <person name="Elias M."/>
            <person name="Gendler K."/>
            <person name="Hauser C."/>
            <person name="Lamb M.R."/>
            <person name="Ledford H."/>
            <person name="Long J.C."/>
            <person name="Minagawa J."/>
            <person name="Page M.D."/>
            <person name="Pan J."/>
            <person name="Pootakham W."/>
            <person name="Roje S."/>
            <person name="Rose A."/>
            <person name="Stahlberg E."/>
            <person name="Terauchi A.M."/>
            <person name="Yang P."/>
            <person name="Ball S."/>
            <person name="Bowler C."/>
            <person name="Dieckmann C.L."/>
            <person name="Gladyshev V.N."/>
            <person name="Green P."/>
            <person name="Jorgensen R."/>
            <person name="Mayfield S."/>
            <person name="Mueller-Roeber B."/>
            <person name="Rajamani S."/>
            <person name="Sayre R.T."/>
            <person name="Brokstein P."/>
            <person name="Dubchak I."/>
            <person name="Goodstein D."/>
            <person name="Hornick L."/>
            <person name="Huang Y.W."/>
            <person name="Jhaveri J."/>
            <person name="Luo Y."/>
            <person name="Martinez D."/>
            <person name="Ngau W.C."/>
            <person name="Otillar B."/>
            <person name="Poliakov A."/>
            <person name="Porter A."/>
            <person name="Szajkowski L."/>
            <person name="Werner G."/>
            <person name="Zhou K."/>
            <person name="Grigoriev I.V."/>
            <person name="Rokhsar D.S."/>
            <person name="Grossman A.R."/>
        </authorList>
    </citation>
    <scope>NUCLEOTIDE SEQUENCE [LARGE SCALE GENOMIC DNA]</scope>
    <source>
        <strain evidence="3">CC-503</strain>
    </source>
</reference>
<dbReference type="Gene3D" id="3.40.630.30">
    <property type="match status" value="1"/>
</dbReference>
<feature type="compositionally biased region" description="Low complexity" evidence="1">
    <location>
        <begin position="88"/>
        <end position="109"/>
    </location>
</feature>
<dbReference type="AlphaFoldDB" id="A0A2K3DNJ0"/>
<evidence type="ECO:0000313" key="3">
    <source>
        <dbReference type="Proteomes" id="UP000006906"/>
    </source>
</evidence>
<dbReference type="ExpressionAtlas" id="A0A2K3DNJ0">
    <property type="expression patterns" value="baseline"/>
</dbReference>
<gene>
    <name evidence="2" type="ORF">CHLRE_06g273350v5</name>
</gene>
<dbReference type="PANTHER" id="PTHR42791:SF1">
    <property type="entry name" value="N-ACETYLTRANSFERASE DOMAIN-CONTAINING PROTEIN"/>
    <property type="match status" value="1"/>
</dbReference>
<keyword evidence="3" id="KW-1185">Reference proteome</keyword>
<dbReference type="GeneID" id="66053658"/>
<proteinExistence type="predicted"/>
<dbReference type="PaxDb" id="3055-EDP08444"/>
<dbReference type="RefSeq" id="XP_042923681.1">
    <property type="nucleotide sequence ID" value="XM_043062975.1"/>
</dbReference>
<feature type="region of interest" description="Disordered" evidence="1">
    <location>
        <begin position="78"/>
        <end position="109"/>
    </location>
</feature>
<organism evidence="2 3">
    <name type="scientific">Chlamydomonas reinhardtii</name>
    <name type="common">Chlamydomonas smithii</name>
    <dbReference type="NCBI Taxonomy" id="3055"/>
    <lineage>
        <taxon>Eukaryota</taxon>
        <taxon>Viridiplantae</taxon>
        <taxon>Chlorophyta</taxon>
        <taxon>core chlorophytes</taxon>
        <taxon>Chlorophyceae</taxon>
        <taxon>CS clade</taxon>
        <taxon>Chlamydomonadales</taxon>
        <taxon>Chlamydomonadaceae</taxon>
        <taxon>Chlamydomonas</taxon>
    </lineage>
</organism>
<dbReference type="EMBL" id="CM008967">
    <property type="protein sequence ID" value="PNW82088.1"/>
    <property type="molecule type" value="Genomic_DNA"/>
</dbReference>
<dbReference type="KEGG" id="cre:CHLRE_06g273350v5"/>
<dbReference type="PANTHER" id="PTHR42791">
    <property type="entry name" value="GNAT FAMILY ACETYLTRANSFERASE"/>
    <property type="match status" value="1"/>
</dbReference>
<dbReference type="OMA" id="WEACGEL"/>
<evidence type="ECO:0000256" key="1">
    <source>
        <dbReference type="SAM" id="MobiDB-lite"/>
    </source>
</evidence>
<evidence type="ECO:0000313" key="2">
    <source>
        <dbReference type="EMBL" id="PNW82088.1"/>
    </source>
</evidence>
<accession>A0A2K3DNJ0</accession>
<dbReference type="SUPFAM" id="SSF55729">
    <property type="entry name" value="Acyl-CoA N-acyltransferases (Nat)"/>
    <property type="match status" value="1"/>
</dbReference>
<sequence length="259" mass="28560">MEPIIQRLDHDAANQTEVAGCLEVIAEAFAPMHNTPMYVEDPGAHGHAFWRSMAQEILYGLKPNPQHPPLYVIPDRAPQAATASAGNSHHSYQQSQPHQPQQQPQLQPQQLPAAAALAYVWRPDVGAFNMPATEAMLRAEAVPDWEACGELWHRLLLEVYQQHGEVINVDFIAVRPRHQHGSGGHGRALLAAILADADAAGRAVFLAACGPTNAAWYERHGFVLRHHYTCELPGVPGHADLSFQVRPPRPLAGKEREQR</sequence>
<dbReference type="InterPro" id="IPR016181">
    <property type="entry name" value="Acyl_CoA_acyltransferase"/>
</dbReference>
<dbReference type="Gramene" id="PNW82088">
    <property type="protein sequence ID" value="PNW82088"/>
    <property type="gene ID" value="CHLRE_06g273350v5"/>
</dbReference>